<dbReference type="RefSeq" id="WP_201178167.1">
    <property type="nucleotide sequence ID" value="NZ_JAEPWM010000023.1"/>
</dbReference>
<feature type="domain" description="PAC" evidence="6">
    <location>
        <begin position="89"/>
        <end position="139"/>
    </location>
</feature>
<dbReference type="NCBIfam" id="TIGR00229">
    <property type="entry name" value="sensory_box"/>
    <property type="match status" value="1"/>
</dbReference>
<evidence type="ECO:0000313" key="8">
    <source>
        <dbReference type="Proteomes" id="UP000630528"/>
    </source>
</evidence>
<dbReference type="Pfam" id="PF02518">
    <property type="entry name" value="HATPase_c"/>
    <property type="match status" value="1"/>
</dbReference>
<dbReference type="InterPro" id="IPR036890">
    <property type="entry name" value="HATPase_C_sf"/>
</dbReference>
<evidence type="ECO:0000313" key="7">
    <source>
        <dbReference type="EMBL" id="MBK6009511.1"/>
    </source>
</evidence>
<feature type="domain" description="PAS" evidence="5">
    <location>
        <begin position="11"/>
        <end position="64"/>
    </location>
</feature>
<dbReference type="InterPro" id="IPR005467">
    <property type="entry name" value="His_kinase_dom"/>
</dbReference>
<dbReference type="GO" id="GO:0046983">
    <property type="term" value="F:protein dimerization activity"/>
    <property type="evidence" value="ECO:0007669"/>
    <property type="project" value="InterPro"/>
</dbReference>
<dbReference type="SUPFAM" id="SSF55785">
    <property type="entry name" value="PYP-like sensor domain (PAS domain)"/>
    <property type="match status" value="1"/>
</dbReference>
<dbReference type="SUPFAM" id="SSF55874">
    <property type="entry name" value="ATPase domain of HSP90 chaperone/DNA topoisomerase II/histidine kinase"/>
    <property type="match status" value="1"/>
</dbReference>
<evidence type="ECO:0000259" key="5">
    <source>
        <dbReference type="PROSITE" id="PS50112"/>
    </source>
</evidence>
<keyword evidence="2" id="KW-0418">Kinase</keyword>
<dbReference type="CDD" id="cd00130">
    <property type="entry name" value="PAS"/>
    <property type="match status" value="1"/>
</dbReference>
<feature type="domain" description="Histidine kinase" evidence="4">
    <location>
        <begin position="158"/>
        <end position="349"/>
    </location>
</feature>
<keyword evidence="3" id="KW-0902">Two-component regulatory system</keyword>
<dbReference type="GO" id="GO:0016020">
    <property type="term" value="C:membrane"/>
    <property type="evidence" value="ECO:0007669"/>
    <property type="project" value="InterPro"/>
</dbReference>
<reference evidence="7" key="2">
    <citation type="submission" date="2021-01" db="EMBL/GenBank/DDBJ databases">
        <authorList>
            <person name="Kang M."/>
        </authorList>
    </citation>
    <scope>NUCLEOTIDE SEQUENCE</scope>
    <source>
        <strain evidence="7">KACC 17527</strain>
    </source>
</reference>
<dbReference type="SMART" id="SM00387">
    <property type="entry name" value="HATPase_c"/>
    <property type="match status" value="1"/>
</dbReference>
<dbReference type="InterPro" id="IPR000700">
    <property type="entry name" value="PAS-assoc_C"/>
</dbReference>
<dbReference type="SMART" id="SM00091">
    <property type="entry name" value="PAS"/>
    <property type="match status" value="1"/>
</dbReference>
<organism evidence="7 8">
    <name type="scientific">Ramlibacter ginsenosidimutans</name>
    <dbReference type="NCBI Taxonomy" id="502333"/>
    <lineage>
        <taxon>Bacteria</taxon>
        <taxon>Pseudomonadati</taxon>
        <taxon>Pseudomonadota</taxon>
        <taxon>Betaproteobacteria</taxon>
        <taxon>Burkholderiales</taxon>
        <taxon>Comamonadaceae</taxon>
        <taxon>Ramlibacter</taxon>
    </lineage>
</organism>
<dbReference type="Proteomes" id="UP000630528">
    <property type="component" value="Unassembled WGS sequence"/>
</dbReference>
<dbReference type="Pfam" id="PF07730">
    <property type="entry name" value="HisKA_3"/>
    <property type="match status" value="1"/>
</dbReference>
<dbReference type="GO" id="GO:0000155">
    <property type="term" value="F:phosphorelay sensor kinase activity"/>
    <property type="evidence" value="ECO:0007669"/>
    <property type="project" value="InterPro"/>
</dbReference>
<dbReference type="PANTHER" id="PTHR24421:SF59">
    <property type="entry name" value="OXYGEN SENSOR HISTIDINE KINASE NREB"/>
    <property type="match status" value="1"/>
</dbReference>
<comment type="caution">
    <text evidence="7">The sequence shown here is derived from an EMBL/GenBank/DDBJ whole genome shotgun (WGS) entry which is preliminary data.</text>
</comment>
<sequence>MSNIWLSDANAAARLAGLLDSAMDGIISVDDQLNIVLYNRAAERAFGWSSREVLGKPLDLLLPERYRGAHGQQMRRFGATGTTSRRMGDNTVLYALRKDGTEFPIEASISQLQTPEGKLYTVILRDVTERVRAREELAAFAAESSGVREQEKSRIARELHDELAQSLTALKMDTSWLRDQPSSADPKVQEKIGHMLGLLDSTVAAMRRIASDLRPLVLDDLGLVAAIEWLAQSFSQRTGVPCELQIDETLELPEPFATGVFRIVQESLANVAKHARASKVTLELQAQGDYLLLRVQDDGIGFRVAAPRAPQSLGLVGLRERAHLLRGQVNVDSSPGAGTRVEALIPARPGTELA</sequence>
<keyword evidence="1" id="KW-0808">Transferase</keyword>
<name>A0A934TYQ1_9BURK</name>
<reference evidence="7" key="1">
    <citation type="journal article" date="2012" name="J. Microbiol. Biotechnol.">
        <title>Ramlibacter ginsenosidimutans sp. nov., with ginsenoside-converting activity.</title>
        <authorList>
            <person name="Wang L."/>
            <person name="An D.S."/>
            <person name="Kim S.G."/>
            <person name="Jin F.X."/>
            <person name="Kim S.C."/>
            <person name="Lee S.T."/>
            <person name="Im W.T."/>
        </authorList>
    </citation>
    <scope>NUCLEOTIDE SEQUENCE</scope>
    <source>
        <strain evidence="7">KACC 17527</strain>
    </source>
</reference>
<dbReference type="InterPro" id="IPR035965">
    <property type="entry name" value="PAS-like_dom_sf"/>
</dbReference>
<dbReference type="Gene3D" id="3.30.565.10">
    <property type="entry name" value="Histidine kinase-like ATPase, C-terminal domain"/>
    <property type="match status" value="1"/>
</dbReference>
<evidence type="ECO:0000256" key="3">
    <source>
        <dbReference type="ARBA" id="ARBA00023012"/>
    </source>
</evidence>
<dbReference type="PROSITE" id="PS50112">
    <property type="entry name" value="PAS"/>
    <property type="match status" value="1"/>
</dbReference>
<evidence type="ECO:0000259" key="6">
    <source>
        <dbReference type="PROSITE" id="PS50113"/>
    </source>
</evidence>
<gene>
    <name evidence="7" type="ORF">JJB11_25715</name>
</gene>
<dbReference type="Gene3D" id="3.30.450.20">
    <property type="entry name" value="PAS domain"/>
    <property type="match status" value="1"/>
</dbReference>
<dbReference type="CDD" id="cd16917">
    <property type="entry name" value="HATPase_UhpB-NarQ-NarX-like"/>
    <property type="match status" value="1"/>
</dbReference>
<dbReference type="InterPro" id="IPR013656">
    <property type="entry name" value="PAS_4"/>
</dbReference>
<evidence type="ECO:0000256" key="1">
    <source>
        <dbReference type="ARBA" id="ARBA00022679"/>
    </source>
</evidence>
<dbReference type="InterPro" id="IPR000014">
    <property type="entry name" value="PAS"/>
</dbReference>
<evidence type="ECO:0000256" key="2">
    <source>
        <dbReference type="ARBA" id="ARBA00022777"/>
    </source>
</evidence>
<keyword evidence="8" id="KW-1185">Reference proteome</keyword>
<protein>
    <submittedName>
        <fullName evidence="7">PAS domain S-box protein</fullName>
    </submittedName>
</protein>
<dbReference type="PANTHER" id="PTHR24421">
    <property type="entry name" value="NITRATE/NITRITE SENSOR PROTEIN NARX-RELATED"/>
    <property type="match status" value="1"/>
</dbReference>
<dbReference type="Pfam" id="PF08448">
    <property type="entry name" value="PAS_4"/>
    <property type="match status" value="1"/>
</dbReference>
<dbReference type="InterPro" id="IPR050482">
    <property type="entry name" value="Sensor_HK_TwoCompSys"/>
</dbReference>
<dbReference type="InterPro" id="IPR011712">
    <property type="entry name" value="Sig_transdc_His_kin_sub3_dim/P"/>
</dbReference>
<dbReference type="PROSITE" id="PS50113">
    <property type="entry name" value="PAC"/>
    <property type="match status" value="1"/>
</dbReference>
<dbReference type="AlphaFoldDB" id="A0A934TYQ1"/>
<dbReference type="InterPro" id="IPR003594">
    <property type="entry name" value="HATPase_dom"/>
</dbReference>
<accession>A0A934TYQ1</accession>
<proteinExistence type="predicted"/>
<dbReference type="PROSITE" id="PS50109">
    <property type="entry name" value="HIS_KIN"/>
    <property type="match status" value="1"/>
</dbReference>
<evidence type="ECO:0000259" key="4">
    <source>
        <dbReference type="PROSITE" id="PS50109"/>
    </source>
</evidence>
<dbReference type="Gene3D" id="1.20.5.1930">
    <property type="match status" value="1"/>
</dbReference>
<dbReference type="EMBL" id="JAEPWM010000023">
    <property type="protein sequence ID" value="MBK6009511.1"/>
    <property type="molecule type" value="Genomic_DNA"/>
</dbReference>